<comment type="caution">
    <text evidence="21">The sequence shown here is derived from an EMBL/GenBank/DDBJ whole genome shotgun (WGS) entry which is preliminary data.</text>
</comment>
<feature type="domain" description="SecA family profile" evidence="20">
    <location>
        <begin position="2"/>
        <end position="626"/>
    </location>
</feature>
<dbReference type="SUPFAM" id="SSF81767">
    <property type="entry name" value="Pre-protein crosslinking domain of SecA"/>
    <property type="match status" value="1"/>
</dbReference>
<dbReference type="PANTHER" id="PTHR30612:SF0">
    <property type="entry name" value="CHLOROPLAST PROTEIN-TRANSPORTING ATPASE"/>
    <property type="match status" value="1"/>
</dbReference>
<gene>
    <name evidence="16 21" type="primary">secA</name>
    <name evidence="21" type="ORF">ACFO0J_05040</name>
</gene>
<reference evidence="22" key="1">
    <citation type="journal article" date="2019" name="Int. J. Syst. Evol. Microbiol.">
        <title>The Global Catalogue of Microorganisms (GCM) 10K type strain sequencing project: providing services to taxonomists for standard genome sequencing and annotation.</title>
        <authorList>
            <consortium name="The Broad Institute Genomics Platform"/>
            <consortium name="The Broad Institute Genome Sequencing Center for Infectious Disease"/>
            <person name="Wu L."/>
            <person name="Ma J."/>
        </authorList>
    </citation>
    <scope>NUCLEOTIDE SEQUENCE [LARGE SCALE GENOMIC DNA]</scope>
    <source>
        <strain evidence="22">CGMCC 1.19029</strain>
    </source>
</reference>
<evidence type="ECO:0000256" key="6">
    <source>
        <dbReference type="ARBA" id="ARBA00022490"/>
    </source>
</evidence>
<accession>A0ABV8RXA5</accession>
<dbReference type="Proteomes" id="UP001595756">
    <property type="component" value="Unassembled WGS sequence"/>
</dbReference>
<feature type="binding site" evidence="16">
    <location>
        <position position="86"/>
    </location>
    <ligand>
        <name>ATP</name>
        <dbReference type="ChEBI" id="CHEBI:30616"/>
    </ligand>
</feature>
<keyword evidence="6 16" id="KW-0963">Cytoplasm</keyword>
<dbReference type="PROSITE" id="PS51194">
    <property type="entry name" value="HELICASE_CTER"/>
    <property type="match status" value="1"/>
</dbReference>
<dbReference type="PROSITE" id="PS51196">
    <property type="entry name" value="SECA_MOTOR_DEAD"/>
    <property type="match status" value="1"/>
</dbReference>
<dbReference type="Pfam" id="PF01043">
    <property type="entry name" value="SecA_PP_bind"/>
    <property type="match status" value="1"/>
</dbReference>
<dbReference type="NCBIfam" id="NF009538">
    <property type="entry name" value="PRK12904.1"/>
    <property type="match status" value="1"/>
</dbReference>
<evidence type="ECO:0000256" key="1">
    <source>
        <dbReference type="ARBA" id="ARBA00001947"/>
    </source>
</evidence>
<comment type="function">
    <text evidence="16">Part of the Sec protein translocase complex. Interacts with the SecYEG preprotein conducting channel. Has a central role in coupling the hydrolysis of ATP to the transfer of proteins into and across the cell membrane, serving both as a receptor for the preprotein-SecB complex and as an ATP-driven molecular motor driving the stepwise translocation of polypeptide chains across the membrane.</text>
</comment>
<evidence type="ECO:0000256" key="3">
    <source>
        <dbReference type="ARBA" id="ARBA00007650"/>
    </source>
</evidence>
<dbReference type="Gene3D" id="3.90.1440.10">
    <property type="entry name" value="SecA, preprotein cross-linking domain"/>
    <property type="match status" value="1"/>
</dbReference>
<dbReference type="InterPro" id="IPR004027">
    <property type="entry name" value="SEC_C_motif"/>
</dbReference>
<dbReference type="PANTHER" id="PTHR30612">
    <property type="entry name" value="SECA INNER MEMBRANE COMPONENT OF SEC PROTEIN SECRETION SYSTEM"/>
    <property type="match status" value="1"/>
</dbReference>
<keyword evidence="13 16" id="KW-1278">Translocase</keyword>
<comment type="similarity">
    <text evidence="3 16 17">Belongs to the SecA family.</text>
</comment>
<evidence type="ECO:0000256" key="10">
    <source>
        <dbReference type="ARBA" id="ARBA00022833"/>
    </source>
</evidence>
<feature type="domain" description="Helicase ATP-binding" evidence="18">
    <location>
        <begin position="88"/>
        <end position="246"/>
    </location>
</feature>
<evidence type="ECO:0000259" key="18">
    <source>
        <dbReference type="PROSITE" id="PS51192"/>
    </source>
</evidence>
<keyword evidence="8" id="KW-0479">Metal-binding</keyword>
<evidence type="ECO:0000256" key="9">
    <source>
        <dbReference type="ARBA" id="ARBA00022741"/>
    </source>
</evidence>
<dbReference type="Gene3D" id="1.10.3060.10">
    <property type="entry name" value="Helical scaffold and wing domains of SecA"/>
    <property type="match status" value="1"/>
</dbReference>
<evidence type="ECO:0000256" key="7">
    <source>
        <dbReference type="ARBA" id="ARBA00022519"/>
    </source>
</evidence>
<dbReference type="NCBIfam" id="TIGR00963">
    <property type="entry name" value="secA"/>
    <property type="match status" value="1"/>
</dbReference>
<evidence type="ECO:0000256" key="17">
    <source>
        <dbReference type="RuleBase" id="RU003874"/>
    </source>
</evidence>
<dbReference type="PROSITE" id="PS51192">
    <property type="entry name" value="HELICASE_ATP_BIND_1"/>
    <property type="match status" value="1"/>
</dbReference>
<keyword evidence="7" id="KW-0997">Cell inner membrane</keyword>
<evidence type="ECO:0000313" key="22">
    <source>
        <dbReference type="Proteomes" id="UP001595756"/>
    </source>
</evidence>
<dbReference type="CDD" id="cd17928">
    <property type="entry name" value="DEXDc_SecA"/>
    <property type="match status" value="1"/>
</dbReference>
<comment type="catalytic activity">
    <reaction evidence="16">
        <text>ATP + H2O + cellular proteinSide 1 = ADP + phosphate + cellular proteinSide 2.</text>
        <dbReference type="EC" id="7.4.2.8"/>
    </reaction>
</comment>
<keyword evidence="10" id="KW-0862">Zinc</keyword>
<dbReference type="Pfam" id="PF21090">
    <property type="entry name" value="P-loop_SecA"/>
    <property type="match status" value="1"/>
</dbReference>
<evidence type="ECO:0000256" key="11">
    <source>
        <dbReference type="ARBA" id="ARBA00022840"/>
    </source>
</evidence>
<dbReference type="InterPro" id="IPR014018">
    <property type="entry name" value="SecA_motor_DEAD"/>
</dbReference>
<dbReference type="RefSeq" id="WP_376811949.1">
    <property type="nucleotide sequence ID" value="NZ_JBHSDY010000002.1"/>
</dbReference>
<dbReference type="InterPro" id="IPR036670">
    <property type="entry name" value="SecA_X-link_sf"/>
</dbReference>
<dbReference type="Pfam" id="PF07517">
    <property type="entry name" value="SecA_DEAD"/>
    <property type="match status" value="1"/>
</dbReference>
<dbReference type="InterPro" id="IPR014001">
    <property type="entry name" value="Helicase_ATP-bd"/>
</dbReference>
<protein>
    <recommendedName>
        <fullName evidence="16 17">Protein translocase subunit SecA</fullName>
        <ecNumber evidence="16">7.4.2.8</ecNumber>
    </recommendedName>
</protein>
<dbReference type="PRINTS" id="PR00906">
    <property type="entry name" value="SECA"/>
</dbReference>
<keyword evidence="5 16" id="KW-1003">Cell membrane</keyword>
<organism evidence="21 22">
    <name type="scientific">Castellaniella hirudinis</name>
    <dbReference type="NCBI Taxonomy" id="1144617"/>
    <lineage>
        <taxon>Bacteria</taxon>
        <taxon>Pseudomonadati</taxon>
        <taxon>Pseudomonadota</taxon>
        <taxon>Betaproteobacteria</taxon>
        <taxon>Burkholderiales</taxon>
        <taxon>Alcaligenaceae</taxon>
        <taxon>Castellaniella</taxon>
    </lineage>
</organism>
<evidence type="ECO:0000256" key="15">
    <source>
        <dbReference type="ARBA" id="ARBA00023136"/>
    </source>
</evidence>
<feature type="domain" description="Helicase C-terminal" evidence="19">
    <location>
        <begin position="437"/>
        <end position="633"/>
    </location>
</feature>
<evidence type="ECO:0000256" key="4">
    <source>
        <dbReference type="ARBA" id="ARBA00022448"/>
    </source>
</evidence>
<evidence type="ECO:0000259" key="20">
    <source>
        <dbReference type="PROSITE" id="PS51196"/>
    </source>
</evidence>
<evidence type="ECO:0000256" key="2">
    <source>
        <dbReference type="ARBA" id="ARBA00004170"/>
    </source>
</evidence>
<sequence>MVSLLKKILGSRNDRLLKQYRKQVAQINALEPSVQALSDDELKAKTDEFRQRIADGKSLNSLLPEAFAVVREASRRVFGMRHFDVQMLGAIALHNGKIAEMRTGEGKTLMATLAVYLNALESRGVHVVTVNDYLARRDAEWMGRLYGFLGMTVGVVVPQQENEEKRAAYQADITYGTNNEYGFDYLRDNMEFRPEDRRQRSLAYAIVDEVDSILIDEARTPLIISGQAEDNTELYIRMNAVPPLLTRMAEEPKPHEPEPEGDFWVDEKAQQVHLSEAGQIKAEQIMAGQGILPEGESLYDPRHISLMHHLLVALRAHNLFHRDQQYVVQDGEVVIVDEFTGRLMAGRRWSDGLHQAVEAKEGVRIQNENQTLASITFQNYFRMYDKLSGMTGTADTEAYEFQEIYGLETVIIPTNRPMARQDQNDQVFKTDAEKYQAILADIVDCHKRGQPVLVGTTSIENSELLSNALKKDGLPHEVLNAKQHAREAEIVAEAGKPGHITIATNMAGRGTDIVLGGSVEKQIDLVRADPDLSPEDKEARIATIRAEWAPANEAVKQAGGLRIIGTERHESRRIDNQLRGRAGRQGDPGSSRFYLSLDDSLMRIFAGDRVRAIMDRLRLPEGEPIEARMVSRSIESAQRKVEGRNFDIRKQLLEYDDVANDQRKVLYSQRNEVLEVESVADTIANLRDAEITSVFRRYVPEETMEEQWDIPGLQSSLESDWSIAMPLAEMLEKEPNLTDDDLLERVLAEAKRLYDEKIALVSEDGWRPFERSVLLQSLDTNWRAHLAALDHLRQGIHLRGYAQQDPKQAYKREAFTLFSDMLDRVRNETIRVLMTVRIQSREQVEVEEPASPALENVRYHHADYDAALRGEDLGLDEAAAAGAAGQKAATPAGAVPRVGRNDPCPCGSGKKYKHCHGQLK</sequence>
<dbReference type="InterPro" id="IPR020937">
    <property type="entry name" value="SecA_CS"/>
</dbReference>
<keyword evidence="4 16" id="KW-0813">Transport</keyword>
<dbReference type="EC" id="7.4.2.8" evidence="16"/>
<dbReference type="Gene3D" id="3.40.50.300">
    <property type="entry name" value="P-loop containing nucleotide triphosphate hydrolases"/>
    <property type="match status" value="2"/>
</dbReference>
<keyword evidence="15 16" id="KW-0472">Membrane</keyword>
<evidence type="ECO:0000256" key="5">
    <source>
        <dbReference type="ARBA" id="ARBA00022475"/>
    </source>
</evidence>
<evidence type="ECO:0000259" key="19">
    <source>
        <dbReference type="PROSITE" id="PS51194"/>
    </source>
</evidence>
<evidence type="ECO:0000256" key="12">
    <source>
        <dbReference type="ARBA" id="ARBA00022927"/>
    </source>
</evidence>
<dbReference type="InterPro" id="IPR027417">
    <property type="entry name" value="P-loop_NTPase"/>
</dbReference>
<evidence type="ECO:0000256" key="14">
    <source>
        <dbReference type="ARBA" id="ARBA00023010"/>
    </source>
</evidence>
<keyword evidence="22" id="KW-1185">Reference proteome</keyword>
<keyword evidence="12 16" id="KW-0653">Protein transport</keyword>
<keyword evidence="14 16" id="KW-0811">Translocation</keyword>
<dbReference type="InterPro" id="IPR044722">
    <property type="entry name" value="SecA_SF2_C"/>
</dbReference>
<dbReference type="SUPFAM" id="SSF52540">
    <property type="entry name" value="P-loop containing nucleoside triphosphate hydrolases"/>
    <property type="match status" value="2"/>
</dbReference>
<evidence type="ECO:0000256" key="8">
    <source>
        <dbReference type="ARBA" id="ARBA00022723"/>
    </source>
</evidence>
<evidence type="ECO:0000256" key="16">
    <source>
        <dbReference type="HAMAP-Rule" id="MF_01382"/>
    </source>
</evidence>
<comment type="cofactor">
    <cofactor evidence="1">
        <name>Zn(2+)</name>
        <dbReference type="ChEBI" id="CHEBI:29105"/>
    </cofactor>
</comment>
<dbReference type="SMART" id="SM00957">
    <property type="entry name" value="SecA_DEAD"/>
    <property type="match status" value="1"/>
</dbReference>
<dbReference type="InterPro" id="IPR011115">
    <property type="entry name" value="SecA_DEAD"/>
</dbReference>
<dbReference type="CDD" id="cd18803">
    <property type="entry name" value="SF2_C_secA"/>
    <property type="match status" value="1"/>
</dbReference>
<proteinExistence type="inferred from homology"/>
<dbReference type="SUPFAM" id="SSF81886">
    <property type="entry name" value="Helical scaffold and wing domains of SecA"/>
    <property type="match status" value="1"/>
</dbReference>
<dbReference type="Pfam" id="PF07516">
    <property type="entry name" value="SecA_SW"/>
    <property type="match status" value="1"/>
</dbReference>
<evidence type="ECO:0000313" key="21">
    <source>
        <dbReference type="EMBL" id="MFC4297404.1"/>
    </source>
</evidence>
<keyword evidence="9 16" id="KW-0547">Nucleotide-binding</keyword>
<dbReference type="PROSITE" id="PS01312">
    <property type="entry name" value="SECA"/>
    <property type="match status" value="1"/>
</dbReference>
<name>A0ABV8RXA5_9BURK</name>
<dbReference type="InterPro" id="IPR011116">
    <property type="entry name" value="SecA_Wing/Scaffold"/>
</dbReference>
<dbReference type="InterPro" id="IPR000185">
    <property type="entry name" value="SecA"/>
</dbReference>
<dbReference type="InterPro" id="IPR011130">
    <property type="entry name" value="SecA_preprotein_X-link_dom"/>
</dbReference>
<dbReference type="InterPro" id="IPR036266">
    <property type="entry name" value="SecA_Wing/Scaffold_sf"/>
</dbReference>
<keyword evidence="11 16" id="KW-0067">ATP-binding</keyword>
<dbReference type="EMBL" id="JBHSDY010000002">
    <property type="protein sequence ID" value="MFC4297404.1"/>
    <property type="molecule type" value="Genomic_DNA"/>
</dbReference>
<evidence type="ECO:0000256" key="13">
    <source>
        <dbReference type="ARBA" id="ARBA00022967"/>
    </source>
</evidence>
<feature type="binding site" evidence="16">
    <location>
        <position position="512"/>
    </location>
    <ligand>
        <name>ATP</name>
        <dbReference type="ChEBI" id="CHEBI:30616"/>
    </ligand>
</feature>
<dbReference type="Pfam" id="PF02810">
    <property type="entry name" value="SEC-C"/>
    <property type="match status" value="1"/>
</dbReference>
<feature type="binding site" evidence="16">
    <location>
        <begin position="104"/>
        <end position="108"/>
    </location>
    <ligand>
        <name>ATP</name>
        <dbReference type="ChEBI" id="CHEBI:30616"/>
    </ligand>
</feature>
<dbReference type="InterPro" id="IPR001650">
    <property type="entry name" value="Helicase_C-like"/>
</dbReference>
<dbReference type="SMART" id="SM00958">
    <property type="entry name" value="SecA_PP_bind"/>
    <property type="match status" value="1"/>
</dbReference>
<dbReference type="HAMAP" id="MF_01382">
    <property type="entry name" value="SecA"/>
    <property type="match status" value="1"/>
</dbReference>
<comment type="subcellular location">
    <subcellularLocation>
        <location evidence="16">Cell membrane</location>
        <topology evidence="16">Peripheral membrane protein</topology>
        <orientation evidence="16">Cytoplasmic side</orientation>
    </subcellularLocation>
    <subcellularLocation>
        <location evidence="16">Cytoplasm</location>
    </subcellularLocation>
    <subcellularLocation>
        <location evidence="2">Membrane</location>
        <topology evidence="2">Peripheral membrane protein</topology>
    </subcellularLocation>
    <text evidence="16">Distribution is 50-50.</text>
</comment>
<comment type="subunit">
    <text evidence="16">Monomer and homodimer. Part of the essential Sec protein translocation apparatus which comprises SecA, SecYEG and auxiliary proteins SecDF-YajC and YidC.</text>
</comment>